<evidence type="ECO:0000256" key="1">
    <source>
        <dbReference type="ARBA" id="ARBA00022737"/>
    </source>
</evidence>
<comment type="caution">
    <text evidence="6">The sequence shown here is derived from an EMBL/GenBank/DDBJ whole genome shotgun (WGS) entry which is preliminary data.</text>
</comment>
<dbReference type="InterPro" id="IPR007737">
    <property type="entry name" value="Mga_HTH"/>
</dbReference>
<keyword evidence="4" id="KW-0804">Transcription</keyword>
<dbReference type="EMBL" id="WPRH01000835">
    <property type="protein sequence ID" value="MVI57270.1"/>
    <property type="molecule type" value="Genomic_DNA"/>
</dbReference>
<dbReference type="Gene3D" id="1.10.1790.10">
    <property type="entry name" value="PRD domain"/>
    <property type="match status" value="1"/>
</dbReference>
<dbReference type="Proteomes" id="UP000433366">
    <property type="component" value="Unassembled WGS sequence"/>
</dbReference>
<dbReference type="InterPro" id="IPR036388">
    <property type="entry name" value="WH-like_DNA-bd_sf"/>
</dbReference>
<dbReference type="Pfam" id="PF05043">
    <property type="entry name" value="Mga"/>
    <property type="match status" value="1"/>
</dbReference>
<dbReference type="SUPFAM" id="SSF63520">
    <property type="entry name" value="PTS-regulatory domain, PRD"/>
    <property type="match status" value="1"/>
</dbReference>
<evidence type="ECO:0000256" key="3">
    <source>
        <dbReference type="ARBA" id="ARBA00023159"/>
    </source>
</evidence>
<dbReference type="SUPFAM" id="SSF46785">
    <property type="entry name" value="Winged helix' DNA-binding domain"/>
    <property type="match status" value="2"/>
</dbReference>
<keyword evidence="3" id="KW-0010">Activator</keyword>
<dbReference type="PANTHER" id="PTHR30185:SF12">
    <property type="entry name" value="TRANSCRIPTIONAL REGULATOR MANR"/>
    <property type="match status" value="1"/>
</dbReference>
<dbReference type="AlphaFoldDB" id="A0A6B0BL83"/>
<feature type="domain" description="PRD" evidence="5">
    <location>
        <begin position="179"/>
        <end position="258"/>
    </location>
</feature>
<dbReference type="Pfam" id="PF00874">
    <property type="entry name" value="PRD"/>
    <property type="match status" value="1"/>
</dbReference>
<evidence type="ECO:0000313" key="7">
    <source>
        <dbReference type="Proteomes" id="UP000433366"/>
    </source>
</evidence>
<sequence length="258" mass="30110">MLSYRQIEILYLLIHEQTFIPINTIANQLGVSPRTIQYDIAYIEQYAETYHYHVSRNKAAGIKVTTANTTILNELEHNLTNQIHFSKDERLTHIALKLFETTDPVSTKQLAHDVNVSRRTIADDIKMIQAQLDQYHLKLNYVHNKGFNIIGEEDHYRKAYAHFIHQYMKQAAPFIEADIFNSESIALVRRAIIKTLNSENYHLVQSAIDGLIYHILIAIQRLNENFSFDIPINEIDKWRHTNQYAIASKMIENLERSC</sequence>
<dbReference type="InterPro" id="IPR036390">
    <property type="entry name" value="WH_DNA-bd_sf"/>
</dbReference>
<dbReference type="InterPro" id="IPR050661">
    <property type="entry name" value="BglG_antiterminators"/>
</dbReference>
<evidence type="ECO:0000256" key="2">
    <source>
        <dbReference type="ARBA" id="ARBA00023015"/>
    </source>
</evidence>
<dbReference type="GO" id="GO:0006355">
    <property type="term" value="P:regulation of DNA-templated transcription"/>
    <property type="evidence" value="ECO:0007669"/>
    <property type="project" value="InterPro"/>
</dbReference>
<keyword evidence="2" id="KW-0805">Transcription regulation</keyword>
<organism evidence="6 7">
    <name type="scientific">Staphylococcus aureus</name>
    <dbReference type="NCBI Taxonomy" id="1280"/>
    <lineage>
        <taxon>Bacteria</taxon>
        <taxon>Bacillati</taxon>
        <taxon>Bacillota</taxon>
        <taxon>Bacilli</taxon>
        <taxon>Bacillales</taxon>
        <taxon>Staphylococcaceae</taxon>
        <taxon>Staphylococcus</taxon>
    </lineage>
</organism>
<dbReference type="Pfam" id="PF08279">
    <property type="entry name" value="HTH_11"/>
    <property type="match status" value="1"/>
</dbReference>
<evidence type="ECO:0000256" key="4">
    <source>
        <dbReference type="ARBA" id="ARBA00023163"/>
    </source>
</evidence>
<reference evidence="6 7" key="1">
    <citation type="submission" date="2019-11" db="EMBL/GenBank/DDBJ databases">
        <title>Implementation of targeted gown and glove precautions to prevent Staphylococcus aureus acquisition in community-based nursing homes.</title>
        <authorList>
            <person name="Stine O.C."/>
        </authorList>
    </citation>
    <scope>NUCLEOTIDE SEQUENCE [LARGE SCALE GENOMIC DNA]</scope>
    <source>
        <strain evidence="6 7">S_4031.LGMP.AI</strain>
    </source>
</reference>
<dbReference type="PANTHER" id="PTHR30185">
    <property type="entry name" value="CRYPTIC BETA-GLUCOSIDE BGL OPERON ANTITERMINATOR"/>
    <property type="match status" value="1"/>
</dbReference>
<gene>
    <name evidence="6" type="ORF">GO793_15610</name>
</gene>
<proteinExistence type="predicted"/>
<dbReference type="InterPro" id="IPR013196">
    <property type="entry name" value="HTH_11"/>
</dbReference>
<dbReference type="PROSITE" id="PS51372">
    <property type="entry name" value="PRD_2"/>
    <property type="match status" value="1"/>
</dbReference>
<evidence type="ECO:0000313" key="6">
    <source>
        <dbReference type="EMBL" id="MVI57270.1"/>
    </source>
</evidence>
<evidence type="ECO:0000259" key="5">
    <source>
        <dbReference type="PROSITE" id="PS51372"/>
    </source>
</evidence>
<name>A0A6B0BL83_STAAU</name>
<keyword evidence="1" id="KW-0677">Repeat</keyword>
<dbReference type="Gene3D" id="1.10.10.10">
    <property type="entry name" value="Winged helix-like DNA-binding domain superfamily/Winged helix DNA-binding domain"/>
    <property type="match status" value="2"/>
</dbReference>
<feature type="non-terminal residue" evidence="6">
    <location>
        <position position="258"/>
    </location>
</feature>
<accession>A0A6B0BL83</accession>
<dbReference type="InterPro" id="IPR036634">
    <property type="entry name" value="PRD_sf"/>
</dbReference>
<dbReference type="InterPro" id="IPR011608">
    <property type="entry name" value="PRD"/>
</dbReference>
<protein>
    <submittedName>
        <fullName evidence="6">HTH domain-containing protein</fullName>
    </submittedName>
</protein>